<reference evidence="2" key="2">
    <citation type="journal article" date="2024" name="Plant">
        <title>Genomic evolution and insights into agronomic trait innovations of Sesamum species.</title>
        <authorList>
            <person name="Miao H."/>
            <person name="Wang L."/>
            <person name="Qu L."/>
            <person name="Liu H."/>
            <person name="Sun Y."/>
            <person name="Le M."/>
            <person name="Wang Q."/>
            <person name="Wei S."/>
            <person name="Zheng Y."/>
            <person name="Lin W."/>
            <person name="Duan Y."/>
            <person name="Cao H."/>
            <person name="Xiong S."/>
            <person name="Wang X."/>
            <person name="Wei L."/>
            <person name="Li C."/>
            <person name="Ma Q."/>
            <person name="Ju M."/>
            <person name="Zhao R."/>
            <person name="Li G."/>
            <person name="Mu C."/>
            <person name="Tian Q."/>
            <person name="Mei H."/>
            <person name="Zhang T."/>
            <person name="Gao T."/>
            <person name="Zhang H."/>
        </authorList>
    </citation>
    <scope>NUCLEOTIDE SEQUENCE</scope>
    <source>
        <strain evidence="2">KEN8</strain>
    </source>
</reference>
<gene>
    <name evidence="2" type="ORF">Scaly_2899900</name>
</gene>
<proteinExistence type="predicted"/>
<sequence length="175" mass="19438">SQGQTEAKAEAGQFCLFQSLSPSSHSTPNLPILSQCPCYIPGGKNDLGFYQQYPKVPLPAAGASTKRSKLIPESNTSIDKNNQRYNKPMRHLRNKNDHDQFISSSSHHQETLELFPIHPTGILQSRTGNESENNMISTSAHNTPTSSSEDNIYGSTDHDHDHDHGHPFFDFFCGN</sequence>
<feature type="compositionally biased region" description="Polar residues" evidence="1">
    <location>
        <begin position="122"/>
        <end position="154"/>
    </location>
</feature>
<organism evidence="2">
    <name type="scientific">Sesamum calycinum</name>
    <dbReference type="NCBI Taxonomy" id="2727403"/>
    <lineage>
        <taxon>Eukaryota</taxon>
        <taxon>Viridiplantae</taxon>
        <taxon>Streptophyta</taxon>
        <taxon>Embryophyta</taxon>
        <taxon>Tracheophyta</taxon>
        <taxon>Spermatophyta</taxon>
        <taxon>Magnoliopsida</taxon>
        <taxon>eudicotyledons</taxon>
        <taxon>Gunneridae</taxon>
        <taxon>Pentapetalae</taxon>
        <taxon>asterids</taxon>
        <taxon>lamiids</taxon>
        <taxon>Lamiales</taxon>
        <taxon>Pedaliaceae</taxon>
        <taxon>Sesamum</taxon>
    </lineage>
</organism>
<feature type="region of interest" description="Disordered" evidence="1">
    <location>
        <begin position="122"/>
        <end position="159"/>
    </location>
</feature>
<comment type="caution">
    <text evidence="2">The sequence shown here is derived from an EMBL/GenBank/DDBJ whole genome shotgun (WGS) entry which is preliminary data.</text>
</comment>
<evidence type="ECO:0000256" key="1">
    <source>
        <dbReference type="SAM" id="MobiDB-lite"/>
    </source>
</evidence>
<dbReference type="EMBL" id="JACGWM010000116">
    <property type="protein sequence ID" value="KAL0314987.1"/>
    <property type="molecule type" value="Genomic_DNA"/>
</dbReference>
<name>A0AAW2L6Q3_9LAMI</name>
<evidence type="ECO:0000313" key="2">
    <source>
        <dbReference type="EMBL" id="KAL0314987.1"/>
    </source>
</evidence>
<protein>
    <submittedName>
        <fullName evidence="2">Uncharacterized protein</fullName>
    </submittedName>
</protein>
<accession>A0AAW2L6Q3</accession>
<dbReference type="AlphaFoldDB" id="A0AAW2L6Q3"/>
<reference evidence="2" key="1">
    <citation type="submission" date="2020-06" db="EMBL/GenBank/DDBJ databases">
        <authorList>
            <person name="Li T."/>
            <person name="Hu X."/>
            <person name="Zhang T."/>
            <person name="Song X."/>
            <person name="Zhang H."/>
            <person name="Dai N."/>
            <person name="Sheng W."/>
            <person name="Hou X."/>
            <person name="Wei L."/>
        </authorList>
    </citation>
    <scope>NUCLEOTIDE SEQUENCE</scope>
    <source>
        <strain evidence="2">KEN8</strain>
        <tissue evidence="2">Leaf</tissue>
    </source>
</reference>
<feature type="non-terminal residue" evidence="2">
    <location>
        <position position="1"/>
    </location>
</feature>